<evidence type="ECO:0000313" key="3">
    <source>
        <dbReference type="Proteomes" id="UP000068164"/>
    </source>
</evidence>
<sequence>MRCLVLVVACLLPTVSFAAGPVKVDAKDYSCAQLAQIIRQSKKVYVRLGFGGRNFRYPPAQCGPGDKLSTASLRDRTGKQCLLDYACINDPMSMYNY</sequence>
<organism evidence="2 3">
    <name type="scientific">Rhizobium altiplani</name>
    <dbReference type="NCBI Taxonomy" id="1864509"/>
    <lineage>
        <taxon>Bacteria</taxon>
        <taxon>Pseudomonadati</taxon>
        <taxon>Pseudomonadota</taxon>
        <taxon>Alphaproteobacteria</taxon>
        <taxon>Hyphomicrobiales</taxon>
        <taxon>Rhizobiaceae</taxon>
        <taxon>Rhizobium/Agrobacterium group</taxon>
        <taxon>Rhizobium</taxon>
    </lineage>
</organism>
<evidence type="ECO:0000313" key="2">
    <source>
        <dbReference type="EMBL" id="KWV46698.1"/>
    </source>
</evidence>
<dbReference type="RefSeq" id="WP_018857182.1">
    <property type="nucleotide sequence ID" value="NZ_JBBNAS010000655.1"/>
</dbReference>
<protein>
    <recommendedName>
        <fullName evidence="4">KTSC domain-containing protein</fullName>
    </recommendedName>
</protein>
<evidence type="ECO:0008006" key="4">
    <source>
        <dbReference type="Google" id="ProtNLM"/>
    </source>
</evidence>
<feature type="signal peptide" evidence="1">
    <location>
        <begin position="1"/>
        <end position="18"/>
    </location>
</feature>
<dbReference type="EMBL" id="LNCD01000106">
    <property type="protein sequence ID" value="KWV46698.1"/>
    <property type="molecule type" value="Genomic_DNA"/>
</dbReference>
<reference evidence="2 3" key="1">
    <citation type="submission" date="2015-11" db="EMBL/GenBank/DDBJ databases">
        <title>Draft Genome Sequence of the Strain BR 10423 (Rhizobium sp.) isolated from nodules of Mimosa pudica.</title>
        <authorList>
            <person name="Barauna A.C."/>
            <person name="Zilli J.E."/>
            <person name="Simoes-Araujo J.L."/>
            <person name="Reis V.M."/>
            <person name="James E.K."/>
            <person name="Reis F.B.Jr."/>
            <person name="Rouws L.F."/>
            <person name="Passos S.R."/>
            <person name="Gois S.R."/>
        </authorList>
    </citation>
    <scope>NUCLEOTIDE SEQUENCE [LARGE SCALE GENOMIC DNA]</scope>
    <source>
        <strain evidence="2 3">BR10423</strain>
    </source>
</reference>
<dbReference type="Proteomes" id="UP000068164">
    <property type="component" value="Unassembled WGS sequence"/>
</dbReference>
<keyword evidence="3" id="KW-1185">Reference proteome</keyword>
<name>A0A109JD47_9HYPH</name>
<evidence type="ECO:0000256" key="1">
    <source>
        <dbReference type="SAM" id="SignalP"/>
    </source>
</evidence>
<comment type="caution">
    <text evidence="2">The sequence shown here is derived from an EMBL/GenBank/DDBJ whole genome shotgun (WGS) entry which is preliminary data.</text>
</comment>
<feature type="chain" id="PRO_5007136658" description="KTSC domain-containing protein" evidence="1">
    <location>
        <begin position="19"/>
        <end position="97"/>
    </location>
</feature>
<keyword evidence="1" id="KW-0732">Signal</keyword>
<proteinExistence type="predicted"/>
<dbReference type="AlphaFoldDB" id="A0A109JD47"/>
<accession>A0A109JD47</accession>
<dbReference type="OrthoDB" id="8374141at2"/>
<gene>
    <name evidence="2" type="ORF">AS026_14975</name>
</gene>